<organism evidence="11 12">
    <name type="scientific">Megasphaera hominis</name>
    <dbReference type="NCBI Taxonomy" id="159836"/>
    <lineage>
        <taxon>Bacteria</taxon>
        <taxon>Bacillati</taxon>
        <taxon>Bacillota</taxon>
        <taxon>Negativicutes</taxon>
        <taxon>Veillonellales</taxon>
        <taxon>Veillonellaceae</taxon>
        <taxon>Megasphaera</taxon>
    </lineage>
</organism>
<dbReference type="Pfam" id="PF13231">
    <property type="entry name" value="PMT_2"/>
    <property type="match status" value="1"/>
</dbReference>
<feature type="transmembrane region" description="Helical" evidence="8">
    <location>
        <begin position="160"/>
        <end position="193"/>
    </location>
</feature>
<evidence type="ECO:0000256" key="3">
    <source>
        <dbReference type="ARBA" id="ARBA00022676"/>
    </source>
</evidence>
<evidence type="ECO:0000313" key="12">
    <source>
        <dbReference type="Proteomes" id="UP000606870"/>
    </source>
</evidence>
<keyword evidence="3" id="KW-0328">Glycosyltransferase</keyword>
<feature type="transmembrane region" description="Helical" evidence="8">
    <location>
        <begin position="345"/>
        <end position="366"/>
    </location>
</feature>
<gene>
    <name evidence="11" type="ORF">H8J70_06035</name>
</gene>
<comment type="subcellular location">
    <subcellularLocation>
        <location evidence="1">Cell membrane</location>
        <topology evidence="1">Multi-pass membrane protein</topology>
    </subcellularLocation>
</comment>
<keyword evidence="9" id="KW-0732">Signal</keyword>
<dbReference type="InterPro" id="IPR050297">
    <property type="entry name" value="LipidA_mod_glycosyltrf_83"/>
</dbReference>
<proteinExistence type="predicted"/>
<feature type="transmembrane region" description="Helical" evidence="8">
    <location>
        <begin position="294"/>
        <end position="313"/>
    </location>
</feature>
<accession>A0ABR6VI20</accession>
<dbReference type="InterPro" id="IPR038731">
    <property type="entry name" value="RgtA/B/C-like"/>
</dbReference>
<feature type="transmembrane region" description="Helical" evidence="8">
    <location>
        <begin position="200"/>
        <end position="222"/>
    </location>
</feature>
<feature type="domain" description="Glycosyltransferase RgtA/B/C/D-like" evidence="10">
    <location>
        <begin position="62"/>
        <end position="213"/>
    </location>
</feature>
<comment type="caution">
    <text evidence="11">The sequence shown here is derived from an EMBL/GenBank/DDBJ whole genome shotgun (WGS) entry which is preliminary data.</text>
</comment>
<evidence type="ECO:0000256" key="9">
    <source>
        <dbReference type="SAM" id="SignalP"/>
    </source>
</evidence>
<evidence type="ECO:0000256" key="7">
    <source>
        <dbReference type="ARBA" id="ARBA00023136"/>
    </source>
</evidence>
<keyword evidence="6 8" id="KW-1133">Transmembrane helix</keyword>
<feature type="transmembrane region" description="Helical" evidence="8">
    <location>
        <begin position="137"/>
        <end position="154"/>
    </location>
</feature>
<reference evidence="11 12" key="1">
    <citation type="submission" date="2020-08" db="EMBL/GenBank/DDBJ databases">
        <authorList>
            <person name="Liu C."/>
            <person name="Sun Q."/>
        </authorList>
    </citation>
    <scope>NUCLEOTIDE SEQUENCE [LARGE SCALE GENOMIC DNA]</scope>
    <source>
        <strain evidence="11 12">NSJ-59</strain>
    </source>
</reference>
<feature type="signal peptide" evidence="9">
    <location>
        <begin position="1"/>
        <end position="28"/>
    </location>
</feature>
<evidence type="ECO:0000259" key="10">
    <source>
        <dbReference type="Pfam" id="PF13231"/>
    </source>
</evidence>
<keyword evidence="12" id="KW-1185">Reference proteome</keyword>
<keyword evidence="2" id="KW-1003">Cell membrane</keyword>
<dbReference type="EMBL" id="JACOGK010000014">
    <property type="protein sequence ID" value="MBC3536803.1"/>
    <property type="molecule type" value="Genomic_DNA"/>
</dbReference>
<keyword evidence="7 8" id="KW-0472">Membrane</keyword>
<dbReference type="PANTHER" id="PTHR33908:SF3">
    <property type="entry name" value="UNDECAPRENYL PHOSPHATE-ALPHA-4-AMINO-4-DEOXY-L-ARABINOSE ARABINOSYL TRANSFERASE"/>
    <property type="match status" value="1"/>
</dbReference>
<evidence type="ECO:0000256" key="2">
    <source>
        <dbReference type="ARBA" id="ARBA00022475"/>
    </source>
</evidence>
<evidence type="ECO:0000256" key="8">
    <source>
        <dbReference type="SAM" id="Phobius"/>
    </source>
</evidence>
<evidence type="ECO:0000256" key="5">
    <source>
        <dbReference type="ARBA" id="ARBA00022692"/>
    </source>
</evidence>
<evidence type="ECO:0000256" key="6">
    <source>
        <dbReference type="ARBA" id="ARBA00022989"/>
    </source>
</evidence>
<evidence type="ECO:0000313" key="11">
    <source>
        <dbReference type="EMBL" id="MBC3536803.1"/>
    </source>
</evidence>
<feature type="transmembrane region" description="Helical" evidence="8">
    <location>
        <begin position="87"/>
        <end position="105"/>
    </location>
</feature>
<feature type="transmembrane region" description="Helical" evidence="8">
    <location>
        <begin position="111"/>
        <end position="130"/>
    </location>
</feature>
<name>A0ABR6VI20_9FIRM</name>
<keyword evidence="4" id="KW-0808">Transferase</keyword>
<evidence type="ECO:0000256" key="1">
    <source>
        <dbReference type="ARBA" id="ARBA00004651"/>
    </source>
</evidence>
<dbReference type="Proteomes" id="UP000606870">
    <property type="component" value="Unassembled WGS sequence"/>
</dbReference>
<dbReference type="PANTHER" id="PTHR33908">
    <property type="entry name" value="MANNOSYLTRANSFERASE YKCB-RELATED"/>
    <property type="match status" value="1"/>
</dbReference>
<keyword evidence="5 8" id="KW-0812">Transmembrane</keyword>
<feature type="chain" id="PRO_5046107664" evidence="9">
    <location>
        <begin position="29"/>
        <end position="491"/>
    </location>
</feature>
<protein>
    <submittedName>
        <fullName evidence="11">Glycosyltransferase family 39 protein</fullName>
    </submittedName>
</protein>
<feature type="transmembrane region" description="Helical" evidence="8">
    <location>
        <begin position="255"/>
        <end position="273"/>
    </location>
</feature>
<sequence>MQYLKRHPYVLLTLCALVLFLAANNFLAITDSAESNYALTAKEMVLSGNWVSPQIYGHYWYDKPIFYYWELAASFAVFGFNEFAARFPAAIMGTLSVLFTYWFAARVYGRRLGMAAAIIYMTSIEGWLLSKAVITDATLFLFQSAVVAFFYLGYTENRRWYWLCYVFAALAVLTKGPIGLALPGLTALIFLALRHNLKELLHVHLLSGLLLFLVIGGSWYVAMYNLHGHDFLMNFFGVHNFLRATVPEHASKNVWYFYILVFFIGFAPWSFTWPYALWKYKKSHTPPFTRSDTCAVLLSVYALVVFVVFSLIATKYTTYTYPMLFSLSILTAGMFRHWHFHFKKAAWSAGIVYVLLAFFVAPPVMLHQSGKEIGQALDKMNTDNVIICYYRDYSTGAVFYSGKKIYQAVPADKLEDMKPGELDWNAKNVMPLIAIEDVLAQKDNVIIVDTKRDNEPITDYYLTHGLIPDQLTLPGDVAIWSILQNKDGGRA</sequence>
<evidence type="ECO:0000256" key="4">
    <source>
        <dbReference type="ARBA" id="ARBA00022679"/>
    </source>
</evidence>